<evidence type="ECO:0000313" key="2">
    <source>
        <dbReference type="Proteomes" id="UP000314986"/>
    </source>
</evidence>
<accession>A0A4W3H2E4</accession>
<reference evidence="1" key="5">
    <citation type="submission" date="2025-09" db="UniProtKB">
        <authorList>
            <consortium name="Ensembl"/>
        </authorList>
    </citation>
    <scope>IDENTIFICATION</scope>
</reference>
<name>A0A4W3H2E4_CALMI</name>
<dbReference type="PANTHER" id="PTHR46049">
    <property type="entry name" value="AGAP003327-PA"/>
    <property type="match status" value="1"/>
</dbReference>
<dbReference type="InterPro" id="IPR000048">
    <property type="entry name" value="IQ_motif_EF-hand-BS"/>
</dbReference>
<dbReference type="SUPFAM" id="SSF52540">
    <property type="entry name" value="P-loop containing nucleoside triphosphate hydrolases"/>
    <property type="match status" value="1"/>
</dbReference>
<sequence>MASLWCTPVQCEGAEAQTLTWSQSSLRSTFIKLRRSVMLIQKHWRGYYCRRNFMAMRTGFSRLQAVYQARKLRSRYHRARESMIRFQTRCRGFLVRKASRHRLWAILTIQAYTRGMAARRLYRRLKGEVSGRRATTTTTYFYIERFPCREDVPKPLCAW</sequence>
<dbReference type="Gene3D" id="1.20.5.190">
    <property type="match status" value="2"/>
</dbReference>
<evidence type="ECO:0000313" key="1">
    <source>
        <dbReference type="Ensembl" id="ENSCMIP00000009515.1"/>
    </source>
</evidence>
<dbReference type="AlphaFoldDB" id="A0A4W3H2E4"/>
<dbReference type="SMART" id="SM00015">
    <property type="entry name" value="IQ"/>
    <property type="match status" value="3"/>
</dbReference>
<dbReference type="Pfam" id="PF00612">
    <property type="entry name" value="IQ"/>
    <property type="match status" value="3"/>
</dbReference>
<reference evidence="1" key="4">
    <citation type="submission" date="2025-08" db="UniProtKB">
        <authorList>
            <consortium name="Ensembl"/>
        </authorList>
    </citation>
    <scope>IDENTIFICATION</scope>
</reference>
<proteinExistence type="predicted"/>
<dbReference type="Ensembl" id="ENSCMIT00000009775.1">
    <property type="protein sequence ID" value="ENSCMIP00000009515.1"/>
    <property type="gene ID" value="ENSCMIG00000005052.1"/>
</dbReference>
<protein>
    <submittedName>
        <fullName evidence="1">Unconventional myosin-VIIa-like</fullName>
    </submittedName>
</protein>
<dbReference type="PROSITE" id="PS50096">
    <property type="entry name" value="IQ"/>
    <property type="match status" value="3"/>
</dbReference>
<keyword evidence="2" id="KW-1185">Reference proteome</keyword>
<dbReference type="Proteomes" id="UP000314986">
    <property type="component" value="Unassembled WGS sequence"/>
</dbReference>
<dbReference type="InterPro" id="IPR027417">
    <property type="entry name" value="P-loop_NTPase"/>
</dbReference>
<reference evidence="2" key="3">
    <citation type="journal article" date="2014" name="Nature">
        <title>Elephant shark genome provides unique insights into gnathostome evolution.</title>
        <authorList>
            <consortium name="International Elephant Shark Genome Sequencing Consortium"/>
            <person name="Venkatesh B."/>
            <person name="Lee A.P."/>
            <person name="Ravi V."/>
            <person name="Maurya A.K."/>
            <person name="Lian M.M."/>
            <person name="Swann J.B."/>
            <person name="Ohta Y."/>
            <person name="Flajnik M.F."/>
            <person name="Sutoh Y."/>
            <person name="Kasahara M."/>
            <person name="Hoon S."/>
            <person name="Gangu V."/>
            <person name="Roy S.W."/>
            <person name="Irimia M."/>
            <person name="Korzh V."/>
            <person name="Kondrychyn I."/>
            <person name="Lim Z.W."/>
            <person name="Tay B.H."/>
            <person name="Tohari S."/>
            <person name="Kong K.W."/>
            <person name="Ho S."/>
            <person name="Lorente-Galdos B."/>
            <person name="Quilez J."/>
            <person name="Marques-Bonet T."/>
            <person name="Raney B.J."/>
            <person name="Ingham P.W."/>
            <person name="Tay A."/>
            <person name="Hillier L.W."/>
            <person name="Minx P."/>
            <person name="Boehm T."/>
            <person name="Wilson R.K."/>
            <person name="Brenner S."/>
            <person name="Warren W.C."/>
        </authorList>
    </citation>
    <scope>NUCLEOTIDE SEQUENCE [LARGE SCALE GENOMIC DNA]</scope>
</reference>
<dbReference type="InParanoid" id="A0A4W3H2E4"/>
<dbReference type="InterPro" id="IPR051724">
    <property type="entry name" value="Actin_motor_Myosin"/>
</dbReference>
<organism evidence="1 2">
    <name type="scientific">Callorhinchus milii</name>
    <name type="common">Ghost shark</name>
    <dbReference type="NCBI Taxonomy" id="7868"/>
    <lineage>
        <taxon>Eukaryota</taxon>
        <taxon>Metazoa</taxon>
        <taxon>Chordata</taxon>
        <taxon>Craniata</taxon>
        <taxon>Vertebrata</taxon>
        <taxon>Chondrichthyes</taxon>
        <taxon>Holocephali</taxon>
        <taxon>Chimaeriformes</taxon>
        <taxon>Callorhinchidae</taxon>
        <taxon>Callorhinchus</taxon>
    </lineage>
</organism>
<reference evidence="2" key="2">
    <citation type="journal article" date="2007" name="PLoS Biol.">
        <title>Survey sequencing and comparative analysis of the elephant shark (Callorhinchus milii) genome.</title>
        <authorList>
            <person name="Venkatesh B."/>
            <person name="Kirkness E.F."/>
            <person name="Loh Y.H."/>
            <person name="Halpern A.L."/>
            <person name="Lee A.P."/>
            <person name="Johnson J."/>
            <person name="Dandona N."/>
            <person name="Viswanathan L.D."/>
            <person name="Tay A."/>
            <person name="Venter J.C."/>
            <person name="Strausberg R.L."/>
            <person name="Brenner S."/>
        </authorList>
    </citation>
    <scope>NUCLEOTIDE SEQUENCE [LARGE SCALE GENOMIC DNA]</scope>
</reference>
<dbReference type="STRING" id="7868.ENSCMIP00000009515"/>
<reference evidence="2" key="1">
    <citation type="journal article" date="2006" name="Science">
        <title>Ancient noncoding elements conserved in the human genome.</title>
        <authorList>
            <person name="Venkatesh B."/>
            <person name="Kirkness E.F."/>
            <person name="Loh Y.H."/>
            <person name="Halpern A.L."/>
            <person name="Lee A.P."/>
            <person name="Johnson J."/>
            <person name="Dandona N."/>
            <person name="Viswanathan L.D."/>
            <person name="Tay A."/>
            <person name="Venter J.C."/>
            <person name="Strausberg R.L."/>
            <person name="Brenner S."/>
        </authorList>
    </citation>
    <scope>NUCLEOTIDE SEQUENCE [LARGE SCALE GENOMIC DNA]</scope>
</reference>
<dbReference type="GeneTree" id="ENSGT00940000155350"/>
<dbReference type="PANTHER" id="PTHR46049:SF5">
    <property type="entry name" value="PLECKSTRIN HOMOLOGY DOMAIN-CONTAINING FAMILY H MEMBER 3"/>
    <property type="match status" value="1"/>
</dbReference>